<dbReference type="AlphaFoldDB" id="A0A4Q0P7M7"/>
<feature type="chain" id="PRO_5020802365" description="Secreted protein (Por secretion system target)" evidence="1">
    <location>
        <begin position="24"/>
        <end position="132"/>
    </location>
</feature>
<keyword evidence="3" id="KW-1185">Reference proteome</keyword>
<evidence type="ECO:0000313" key="3">
    <source>
        <dbReference type="Proteomes" id="UP000289238"/>
    </source>
</evidence>
<proteinExistence type="predicted"/>
<dbReference type="OrthoDB" id="660065at2"/>
<accession>A0A4Q0P7M7</accession>
<evidence type="ECO:0000313" key="2">
    <source>
        <dbReference type="EMBL" id="RXG22475.1"/>
    </source>
</evidence>
<reference evidence="2 3" key="1">
    <citation type="submission" date="2018-07" db="EMBL/GenBank/DDBJ databases">
        <title>Leeuwenhoekiella genomics.</title>
        <authorList>
            <person name="Tahon G."/>
            <person name="Willems A."/>
        </authorList>
    </citation>
    <scope>NUCLEOTIDE SEQUENCE [LARGE SCALE GENOMIC DNA]</scope>
    <source>
        <strain evidence="2 3">LMG 22550</strain>
    </source>
</reference>
<gene>
    <name evidence="2" type="ORF">DSM00_1570</name>
</gene>
<sequence length="132" mass="14547">MKLKFILLAIVAFLALQCSTTKDTENQDCESIAEAVVIDVKGQTETEVNKDLILEVFFPVTNGCGLFNKFIETIDGNTITVSVEAIYKGCICTMDIPTRIASYTFTPAEAGLYVVRFKSSSDTFIEKIITVN</sequence>
<comment type="caution">
    <text evidence="2">The sequence shown here is derived from an EMBL/GenBank/DDBJ whole genome shotgun (WGS) entry which is preliminary data.</text>
</comment>
<dbReference type="Proteomes" id="UP000289238">
    <property type="component" value="Unassembled WGS sequence"/>
</dbReference>
<name>A0A4Q0P7M7_9FLAO</name>
<evidence type="ECO:0000256" key="1">
    <source>
        <dbReference type="SAM" id="SignalP"/>
    </source>
</evidence>
<protein>
    <recommendedName>
        <fullName evidence="4">Secreted protein (Por secretion system target)</fullName>
    </recommendedName>
</protein>
<feature type="signal peptide" evidence="1">
    <location>
        <begin position="1"/>
        <end position="23"/>
    </location>
</feature>
<dbReference type="EMBL" id="QOVM01000003">
    <property type="protein sequence ID" value="RXG22475.1"/>
    <property type="molecule type" value="Genomic_DNA"/>
</dbReference>
<organism evidence="2 3">
    <name type="scientific">Leeuwenhoekiella aequorea</name>
    <dbReference type="NCBI Taxonomy" id="283736"/>
    <lineage>
        <taxon>Bacteria</taxon>
        <taxon>Pseudomonadati</taxon>
        <taxon>Bacteroidota</taxon>
        <taxon>Flavobacteriia</taxon>
        <taxon>Flavobacteriales</taxon>
        <taxon>Flavobacteriaceae</taxon>
        <taxon>Leeuwenhoekiella</taxon>
    </lineage>
</organism>
<keyword evidence="1" id="KW-0732">Signal</keyword>
<evidence type="ECO:0008006" key="4">
    <source>
        <dbReference type="Google" id="ProtNLM"/>
    </source>
</evidence>
<dbReference type="RefSeq" id="WP_128757471.1">
    <property type="nucleotide sequence ID" value="NZ_QOVM01000003.1"/>
</dbReference>